<dbReference type="RefSeq" id="WP_145028690.1">
    <property type="nucleotide sequence ID" value="NZ_CP036271.1"/>
</dbReference>
<dbReference type="AlphaFoldDB" id="A0A517SBH2"/>
<dbReference type="Pfam" id="PF11845">
    <property type="entry name" value="Tll0287-like"/>
    <property type="match status" value="1"/>
</dbReference>
<dbReference type="InterPro" id="IPR021796">
    <property type="entry name" value="Tll0287-like_dom"/>
</dbReference>
<keyword evidence="3" id="KW-1185">Reference proteome</keyword>
<organism evidence="2 3">
    <name type="scientific">Caulifigura coniformis</name>
    <dbReference type="NCBI Taxonomy" id="2527983"/>
    <lineage>
        <taxon>Bacteria</taxon>
        <taxon>Pseudomonadati</taxon>
        <taxon>Planctomycetota</taxon>
        <taxon>Planctomycetia</taxon>
        <taxon>Planctomycetales</taxon>
        <taxon>Planctomycetaceae</taxon>
        <taxon>Caulifigura</taxon>
    </lineage>
</organism>
<evidence type="ECO:0000313" key="3">
    <source>
        <dbReference type="Proteomes" id="UP000315700"/>
    </source>
</evidence>
<dbReference type="OrthoDB" id="268788at2"/>
<dbReference type="InParanoid" id="A0A517SBH2"/>
<protein>
    <recommendedName>
        <fullName evidence="1">Tll0287-like domain-containing protein</fullName>
    </recommendedName>
</protein>
<dbReference type="KEGG" id="ccos:Pan44_14750"/>
<dbReference type="Proteomes" id="UP000315700">
    <property type="component" value="Chromosome"/>
</dbReference>
<evidence type="ECO:0000313" key="2">
    <source>
        <dbReference type="EMBL" id="QDT53458.1"/>
    </source>
</evidence>
<accession>A0A517SBH2</accession>
<name>A0A517SBH2_9PLAN</name>
<evidence type="ECO:0000259" key="1">
    <source>
        <dbReference type="Pfam" id="PF11845"/>
    </source>
</evidence>
<feature type="domain" description="Tll0287-like" evidence="1">
    <location>
        <begin position="42"/>
        <end position="159"/>
    </location>
</feature>
<dbReference type="EMBL" id="CP036271">
    <property type="protein sequence ID" value="QDT53458.1"/>
    <property type="molecule type" value="Genomic_DNA"/>
</dbReference>
<sequence length="179" mass="20004">MQTCTTKGGILSVCITTLLLLDHVRSDDRPPAKAPEKQPPSLAEARARAQLLHETLHSTLHVVHRDFYREDDGLPIPAASMTRVFRHLEEEQGVVLRWLAVDGEAMNVDHKARDDFERAAVKAIQADQKPFESREGGVYRRAAAITLRSECLKCHVPNRKSLEDRFAGLIISMPFAAGE</sequence>
<gene>
    <name evidence="2" type="ORF">Pan44_14750</name>
</gene>
<proteinExistence type="predicted"/>
<reference evidence="2 3" key="1">
    <citation type="submission" date="2019-02" db="EMBL/GenBank/DDBJ databases">
        <title>Deep-cultivation of Planctomycetes and their phenomic and genomic characterization uncovers novel biology.</title>
        <authorList>
            <person name="Wiegand S."/>
            <person name="Jogler M."/>
            <person name="Boedeker C."/>
            <person name="Pinto D."/>
            <person name="Vollmers J."/>
            <person name="Rivas-Marin E."/>
            <person name="Kohn T."/>
            <person name="Peeters S.H."/>
            <person name="Heuer A."/>
            <person name="Rast P."/>
            <person name="Oberbeckmann S."/>
            <person name="Bunk B."/>
            <person name="Jeske O."/>
            <person name="Meyerdierks A."/>
            <person name="Storesund J.E."/>
            <person name="Kallscheuer N."/>
            <person name="Luecker S."/>
            <person name="Lage O.M."/>
            <person name="Pohl T."/>
            <person name="Merkel B.J."/>
            <person name="Hornburger P."/>
            <person name="Mueller R.-W."/>
            <person name="Bruemmer F."/>
            <person name="Labrenz M."/>
            <person name="Spormann A.M."/>
            <person name="Op den Camp H."/>
            <person name="Overmann J."/>
            <person name="Amann R."/>
            <person name="Jetten M.S.M."/>
            <person name="Mascher T."/>
            <person name="Medema M.H."/>
            <person name="Devos D.P."/>
            <person name="Kaster A.-K."/>
            <person name="Ovreas L."/>
            <person name="Rohde M."/>
            <person name="Galperin M.Y."/>
            <person name="Jogler C."/>
        </authorList>
    </citation>
    <scope>NUCLEOTIDE SEQUENCE [LARGE SCALE GENOMIC DNA]</scope>
    <source>
        <strain evidence="2 3">Pan44</strain>
    </source>
</reference>